<dbReference type="InterPro" id="IPR023393">
    <property type="entry name" value="START-like_dom_sf"/>
</dbReference>
<name>A0ABQ7B0M7_BRACR</name>
<reference evidence="2 3" key="1">
    <citation type="journal article" date="2020" name="BMC Genomics">
        <title>Intraspecific diversification of the crop wild relative Brassica cretica Lam. using demographic model selection.</title>
        <authorList>
            <person name="Kioukis A."/>
            <person name="Michalopoulou V.A."/>
            <person name="Briers L."/>
            <person name="Pirintsos S."/>
            <person name="Studholme D.J."/>
            <person name="Pavlidis P."/>
            <person name="Sarris P.F."/>
        </authorList>
    </citation>
    <scope>NUCLEOTIDE SEQUENCE [LARGE SCALE GENOMIC DNA]</scope>
    <source>
        <strain evidence="3">cv. PFS-1207/04</strain>
    </source>
</reference>
<comment type="caution">
    <text evidence="2">The sequence shown here is derived from an EMBL/GenBank/DDBJ whole genome shotgun (WGS) entry which is preliminary data.</text>
</comment>
<accession>A0ABQ7B0M7</accession>
<feature type="domain" description="Bet v I/Major latex protein" evidence="1">
    <location>
        <begin position="216"/>
        <end position="322"/>
    </location>
</feature>
<dbReference type="Pfam" id="PF00407">
    <property type="entry name" value="Bet_v_1"/>
    <property type="match status" value="2"/>
</dbReference>
<gene>
    <name evidence="2" type="ORF">DY000_02063598</name>
</gene>
<dbReference type="Proteomes" id="UP000266723">
    <property type="component" value="Unassembled WGS sequence"/>
</dbReference>
<proteinExistence type="predicted"/>
<dbReference type="SMART" id="SM01037">
    <property type="entry name" value="Bet_v_1"/>
    <property type="match status" value="2"/>
</dbReference>
<dbReference type="PANTHER" id="PTHR31907">
    <property type="entry name" value="MLP-LIKE PROTEIN 423"/>
    <property type="match status" value="1"/>
</dbReference>
<sequence>MAEAANLVGKLEADVEIKSSAEKFYHMWAGRVHDLPKATPDKIQNCELQEGDWGKVDGVATVCKDRVEEVEREKNLITFRVIKSDLLKMYKSFVSTIQVTPKHGGPGGIVHWDLEYEKVSEEVGHPESHLQDKFYKLVVISRSLKKLKGSWILQLLMSVVRFLVAAIPFTPFVVRSLSDAETRNSGIELGSLGYLMQALGLLTTDAGRASFISIFTVSLSLSFDSKMKTFTNGEARVMKERIESIDPENNSVTYRVLEGDVMNEYKSFVIALQVTPKEGEPGSVVHWHFEYEKINEEVAHPETLLQFAVEVSKELDAHLCSEE</sequence>
<dbReference type="CDD" id="cd07816">
    <property type="entry name" value="Bet_v1-like"/>
    <property type="match status" value="1"/>
</dbReference>
<dbReference type="InterPro" id="IPR051761">
    <property type="entry name" value="MLP-like_ligand-binding"/>
</dbReference>
<dbReference type="Gene3D" id="3.30.530.20">
    <property type="match status" value="2"/>
</dbReference>
<dbReference type="SUPFAM" id="SSF55961">
    <property type="entry name" value="Bet v1-like"/>
    <property type="match status" value="2"/>
</dbReference>
<evidence type="ECO:0000313" key="2">
    <source>
        <dbReference type="EMBL" id="KAF3520092.1"/>
    </source>
</evidence>
<dbReference type="InterPro" id="IPR000916">
    <property type="entry name" value="Bet_v_I/MLP"/>
</dbReference>
<evidence type="ECO:0000313" key="3">
    <source>
        <dbReference type="Proteomes" id="UP000266723"/>
    </source>
</evidence>
<dbReference type="EMBL" id="QGKV02001556">
    <property type="protein sequence ID" value="KAF3520092.1"/>
    <property type="molecule type" value="Genomic_DNA"/>
</dbReference>
<keyword evidence="3" id="KW-1185">Reference proteome</keyword>
<evidence type="ECO:0000259" key="1">
    <source>
        <dbReference type="SMART" id="SM01037"/>
    </source>
</evidence>
<protein>
    <recommendedName>
        <fullName evidence="1">Bet v I/Major latex protein domain-containing protein</fullName>
    </recommendedName>
</protein>
<feature type="domain" description="Bet v I/Major latex protein" evidence="1">
    <location>
        <begin position="6"/>
        <end position="147"/>
    </location>
</feature>
<organism evidence="2 3">
    <name type="scientific">Brassica cretica</name>
    <name type="common">Mustard</name>
    <dbReference type="NCBI Taxonomy" id="69181"/>
    <lineage>
        <taxon>Eukaryota</taxon>
        <taxon>Viridiplantae</taxon>
        <taxon>Streptophyta</taxon>
        <taxon>Embryophyta</taxon>
        <taxon>Tracheophyta</taxon>
        <taxon>Spermatophyta</taxon>
        <taxon>Magnoliopsida</taxon>
        <taxon>eudicotyledons</taxon>
        <taxon>Gunneridae</taxon>
        <taxon>Pentapetalae</taxon>
        <taxon>rosids</taxon>
        <taxon>malvids</taxon>
        <taxon>Brassicales</taxon>
        <taxon>Brassicaceae</taxon>
        <taxon>Brassiceae</taxon>
        <taxon>Brassica</taxon>
    </lineage>
</organism>